<accession>A0A4P7P1N1</accession>
<dbReference type="PANTHER" id="PTHR35007:SF2">
    <property type="entry name" value="PILUS ASSEMBLE PROTEIN"/>
    <property type="match status" value="1"/>
</dbReference>
<evidence type="ECO:0000313" key="8">
    <source>
        <dbReference type="EMBL" id="QBZ83755.1"/>
    </source>
</evidence>
<comment type="subcellular location">
    <subcellularLocation>
        <location evidence="1">Cell membrane</location>
        <topology evidence="1">Multi-pass membrane protein</topology>
    </subcellularLocation>
</comment>
<keyword evidence="2" id="KW-1003">Cell membrane</keyword>
<dbReference type="InterPro" id="IPR018076">
    <property type="entry name" value="T2SS_GspF_dom"/>
</dbReference>
<dbReference type="EMBL" id="CP032096">
    <property type="protein sequence ID" value="QBZ83755.1"/>
    <property type="molecule type" value="Genomic_DNA"/>
</dbReference>
<feature type="transmembrane region" description="Helical" evidence="6">
    <location>
        <begin position="6"/>
        <end position="23"/>
    </location>
</feature>
<reference evidence="8 9" key="1">
    <citation type="submission" date="2018-08" db="EMBL/GenBank/DDBJ databases">
        <title>Horizontal acquisition of hydrogen conversion ability and other habitat adaptations in Hydrogenovibrio crunogenus strains.</title>
        <authorList>
            <person name="Gonnella G."/>
            <person name="Adam N."/>
            <person name="Perner M."/>
        </authorList>
    </citation>
    <scope>NUCLEOTIDE SEQUENCE [LARGE SCALE GENOMIC DNA]</scope>
    <source>
        <strain evidence="8 9">SP-41</strain>
    </source>
</reference>
<dbReference type="RefSeq" id="WP_135796351.1">
    <property type="nucleotide sequence ID" value="NZ_CP032096.1"/>
</dbReference>
<evidence type="ECO:0000256" key="1">
    <source>
        <dbReference type="ARBA" id="ARBA00004651"/>
    </source>
</evidence>
<evidence type="ECO:0000256" key="5">
    <source>
        <dbReference type="ARBA" id="ARBA00023136"/>
    </source>
</evidence>
<organism evidence="8 9">
    <name type="scientific">Hydrogenovibrio crunogenus</name>
    <dbReference type="NCBI Taxonomy" id="39765"/>
    <lineage>
        <taxon>Bacteria</taxon>
        <taxon>Pseudomonadati</taxon>
        <taxon>Pseudomonadota</taxon>
        <taxon>Gammaproteobacteria</taxon>
        <taxon>Thiotrichales</taxon>
        <taxon>Piscirickettsiaceae</taxon>
        <taxon>Hydrogenovibrio</taxon>
    </lineage>
</organism>
<keyword evidence="4 6" id="KW-1133">Transmembrane helix</keyword>
<evidence type="ECO:0000256" key="3">
    <source>
        <dbReference type="ARBA" id="ARBA00022692"/>
    </source>
</evidence>
<protein>
    <submittedName>
        <fullName evidence="8">Type II secretion system protein</fullName>
    </submittedName>
</protein>
<dbReference type="Proteomes" id="UP000296201">
    <property type="component" value="Chromosome"/>
</dbReference>
<feature type="transmembrane region" description="Helical" evidence="6">
    <location>
        <begin position="121"/>
        <end position="141"/>
    </location>
</feature>
<feature type="domain" description="Type II secretion system protein GspF" evidence="7">
    <location>
        <begin position="156"/>
        <end position="285"/>
    </location>
</feature>
<evidence type="ECO:0000256" key="2">
    <source>
        <dbReference type="ARBA" id="ARBA00022475"/>
    </source>
</evidence>
<keyword evidence="9" id="KW-1185">Reference proteome</keyword>
<feature type="transmembrane region" description="Helical" evidence="6">
    <location>
        <begin position="91"/>
        <end position="115"/>
    </location>
</feature>
<dbReference type="Pfam" id="PF00482">
    <property type="entry name" value="T2SSF"/>
    <property type="match status" value="1"/>
</dbReference>
<dbReference type="AlphaFoldDB" id="A0A4P7P1N1"/>
<evidence type="ECO:0000259" key="7">
    <source>
        <dbReference type="Pfam" id="PF00482"/>
    </source>
</evidence>
<name>A0A4P7P1N1_9GAMM</name>
<sequence>MVWILLAVAILFFTSTLLIVKTFKKNQQAQEDIEYLKSRVGLVNQYQANVKRHKTCHWCALGAFIGPKNEKEINANRQFLMNAGFREDHHLGAYFFIKYALVLSSLVVMLMLWSWFQVSPVVAILVPLAFLLLPERVLIFWGNTRLNKVNIALPDFLDMANICMSAGLSYLEAIKRVSKELESTFPEICYEFNFLIEQIKIGVPRQEALKQFAQRNPSKDIQDLVQMLIQNEKLGSPISTALNEFSRRMYQKRESAMEEKAAKTSAKMAIVILPFLMLPYFMLMLGEKIVMLGRNF</sequence>
<dbReference type="GO" id="GO:0005886">
    <property type="term" value="C:plasma membrane"/>
    <property type="evidence" value="ECO:0007669"/>
    <property type="project" value="UniProtKB-SubCell"/>
</dbReference>
<evidence type="ECO:0000256" key="4">
    <source>
        <dbReference type="ARBA" id="ARBA00022989"/>
    </source>
</evidence>
<keyword evidence="5 6" id="KW-0472">Membrane</keyword>
<proteinExistence type="predicted"/>
<feature type="transmembrane region" description="Helical" evidence="6">
    <location>
        <begin position="268"/>
        <end position="286"/>
    </location>
</feature>
<keyword evidence="3 6" id="KW-0812">Transmembrane</keyword>
<evidence type="ECO:0000313" key="9">
    <source>
        <dbReference type="Proteomes" id="UP000296201"/>
    </source>
</evidence>
<evidence type="ECO:0000256" key="6">
    <source>
        <dbReference type="SAM" id="Phobius"/>
    </source>
</evidence>
<dbReference type="PANTHER" id="PTHR35007">
    <property type="entry name" value="INTEGRAL MEMBRANE PROTEIN-RELATED"/>
    <property type="match status" value="1"/>
</dbReference>
<gene>
    <name evidence="8" type="ORF">GHNINEIG_01817</name>
</gene>
<dbReference type="OrthoDB" id="9810662at2"/>